<dbReference type="InterPro" id="IPR033900">
    <property type="entry name" value="Gram_neg_porin_domain"/>
</dbReference>
<dbReference type="AlphaFoldDB" id="A0A3P1SSP4"/>
<dbReference type="GO" id="GO:0009279">
    <property type="term" value="C:cell outer membrane"/>
    <property type="evidence" value="ECO:0007669"/>
    <property type="project" value="UniProtKB-SubCell"/>
</dbReference>
<evidence type="ECO:0000259" key="5">
    <source>
        <dbReference type="Pfam" id="PF13609"/>
    </source>
</evidence>
<organism evidence="6 7">
    <name type="scientific">Amphritea balenae</name>
    <dbReference type="NCBI Taxonomy" id="452629"/>
    <lineage>
        <taxon>Bacteria</taxon>
        <taxon>Pseudomonadati</taxon>
        <taxon>Pseudomonadota</taxon>
        <taxon>Gammaproteobacteria</taxon>
        <taxon>Oceanospirillales</taxon>
        <taxon>Oceanospirillaceae</taxon>
        <taxon>Amphritea</taxon>
    </lineage>
</organism>
<sequence length="307" mass="32924">MKKLILVAAITATTAGAANAATIYEGNGLTYELGGDFQVQLRKAVGDDVDTDIEFDDLEVHNTVTYDLGDDMQAFGALDFSFDGAAEGDEDGAELENAFLGMQFGNVAVSVGKQDMAVEGFGIENQYENEEDQSQFAEDAGDNVVRVDFEGENLYVGASTVLEGDEDEAKGFDILAATSVADVELALAYQTYDNDDDLDYKAWGVSAAFDAGFAAFGADYSSADDKIADETNKTYGLVAVVPVAETTEVSVGYQSTDYESAEDVAEWYANVTYKFPTQKNVSVFAEIADSDADDKDLGYLAGMRVKF</sequence>
<evidence type="ECO:0000256" key="4">
    <source>
        <dbReference type="SAM" id="SignalP"/>
    </source>
</evidence>
<protein>
    <submittedName>
        <fullName evidence="6">Porin</fullName>
    </submittedName>
</protein>
<dbReference type="InterPro" id="IPR023614">
    <property type="entry name" value="Porin_dom_sf"/>
</dbReference>
<dbReference type="SUPFAM" id="SSF56935">
    <property type="entry name" value="Porins"/>
    <property type="match status" value="1"/>
</dbReference>
<dbReference type="Proteomes" id="UP000267535">
    <property type="component" value="Unassembled WGS sequence"/>
</dbReference>
<keyword evidence="7" id="KW-1185">Reference proteome</keyword>
<evidence type="ECO:0000313" key="7">
    <source>
        <dbReference type="Proteomes" id="UP000267535"/>
    </source>
</evidence>
<evidence type="ECO:0000256" key="1">
    <source>
        <dbReference type="ARBA" id="ARBA00004571"/>
    </source>
</evidence>
<dbReference type="Gene3D" id="2.40.160.10">
    <property type="entry name" value="Porin"/>
    <property type="match status" value="1"/>
</dbReference>
<evidence type="ECO:0000256" key="2">
    <source>
        <dbReference type="ARBA" id="ARBA00022729"/>
    </source>
</evidence>
<dbReference type="EMBL" id="RQXV01000003">
    <property type="protein sequence ID" value="RRD00219.1"/>
    <property type="molecule type" value="Genomic_DNA"/>
</dbReference>
<dbReference type="InterPro" id="IPR050298">
    <property type="entry name" value="Gram-neg_bact_OMP"/>
</dbReference>
<comment type="caution">
    <text evidence="6">The sequence shown here is derived from an EMBL/GenBank/DDBJ whole genome shotgun (WGS) entry which is preliminary data.</text>
</comment>
<keyword evidence="3" id="KW-0472">Membrane</keyword>
<reference evidence="6 7" key="1">
    <citation type="submission" date="2018-11" db="EMBL/GenBank/DDBJ databases">
        <title>The draft genome sequence of Amphritea balenae JAMM 1525T.</title>
        <authorList>
            <person name="Fang Z."/>
            <person name="Zhang Y."/>
            <person name="Han X."/>
        </authorList>
    </citation>
    <scope>NUCLEOTIDE SEQUENCE [LARGE SCALE GENOMIC DNA]</scope>
    <source>
        <strain evidence="6 7">JAMM 1525</strain>
    </source>
</reference>
<dbReference type="GO" id="GO:0015288">
    <property type="term" value="F:porin activity"/>
    <property type="evidence" value="ECO:0007669"/>
    <property type="project" value="InterPro"/>
</dbReference>
<gene>
    <name evidence="6" type="ORF">EHS89_08415</name>
</gene>
<dbReference type="PANTHER" id="PTHR34501">
    <property type="entry name" value="PROTEIN YDDL-RELATED"/>
    <property type="match status" value="1"/>
</dbReference>
<feature type="chain" id="PRO_5018285833" evidence="4">
    <location>
        <begin position="21"/>
        <end position="307"/>
    </location>
</feature>
<keyword evidence="2 4" id="KW-0732">Signal</keyword>
<name>A0A3P1SSP4_9GAMM</name>
<evidence type="ECO:0000256" key="3">
    <source>
        <dbReference type="ARBA" id="ARBA00023136"/>
    </source>
</evidence>
<feature type="signal peptide" evidence="4">
    <location>
        <begin position="1"/>
        <end position="20"/>
    </location>
</feature>
<dbReference type="RefSeq" id="WP_124925689.1">
    <property type="nucleotide sequence ID" value="NZ_BMOH01000005.1"/>
</dbReference>
<dbReference type="PANTHER" id="PTHR34501:SF2">
    <property type="entry name" value="OUTER MEMBRANE PORIN F-RELATED"/>
    <property type="match status" value="1"/>
</dbReference>
<proteinExistence type="predicted"/>
<evidence type="ECO:0000313" key="6">
    <source>
        <dbReference type="EMBL" id="RRD00219.1"/>
    </source>
</evidence>
<dbReference type="OrthoDB" id="5622917at2"/>
<dbReference type="Pfam" id="PF13609">
    <property type="entry name" value="Porin_4"/>
    <property type="match status" value="1"/>
</dbReference>
<feature type="domain" description="Porin" evidence="5">
    <location>
        <begin position="8"/>
        <end position="294"/>
    </location>
</feature>
<accession>A0A3P1SSP4</accession>
<comment type="subcellular location">
    <subcellularLocation>
        <location evidence="1">Cell outer membrane</location>
        <topology evidence="1">Multi-pass membrane protein</topology>
    </subcellularLocation>
</comment>